<gene>
    <name evidence="1" type="ORF">BJP36_21065</name>
</gene>
<dbReference type="Proteomes" id="UP000176944">
    <property type="component" value="Chromosome"/>
</dbReference>
<name>A0A1D9G322_MOOP1</name>
<accession>A0A1D9G322</accession>
<dbReference type="EMBL" id="CP017708">
    <property type="protein sequence ID" value="AOY82018.1"/>
    <property type="molecule type" value="Genomic_DNA"/>
</dbReference>
<sequence>MKLLHVEKIIANDTVRLVGLVQVDSLDQEIEIYFEYPQRFADFVSESADAFVPALLLPAMDKGENLEIKPLISAKLFRNLPTIQEIFHQWYPSQLKKVLVTADSPTNYDQKSLSKVGAFFSLGVDSFYTFIKHTKTPSDLGLPLSHLIYMKGIERPLRIYKHGQEKKVISRIMEVAHAASIDCIVGETNIRNHFNLQWGPYYHGAGLASVSLSLSAGLESVLIPSTDSYKDVFPWGTSPLLDHLWSTEKTNIVHDGSETQRVEKIAKFLAKDPYAMKYLRVCTNNEGGESNCGTCPKCVRTMLPLLISGNLEKAITFPDKLPSNWNRILQIQDTHDLSHAVAILKLAKDVNAEPKIVNALDSKIENGKAYLFCQGKTIAGVVASILHVYFIKKPFDLVKQPIKDILNSLNLYSANQG</sequence>
<protein>
    <submittedName>
        <fullName evidence="1">Uncharacterized protein</fullName>
    </submittedName>
</protein>
<dbReference type="AlphaFoldDB" id="A0A1D9G322"/>
<proteinExistence type="predicted"/>
<organism evidence="1 2">
    <name type="scientific">Moorena producens (strain JHB)</name>
    <dbReference type="NCBI Taxonomy" id="1454205"/>
    <lineage>
        <taxon>Bacteria</taxon>
        <taxon>Bacillati</taxon>
        <taxon>Cyanobacteriota</taxon>
        <taxon>Cyanophyceae</taxon>
        <taxon>Coleofasciculales</taxon>
        <taxon>Coleofasciculaceae</taxon>
        <taxon>Moorena</taxon>
    </lineage>
</organism>
<evidence type="ECO:0000313" key="2">
    <source>
        <dbReference type="Proteomes" id="UP000176944"/>
    </source>
</evidence>
<reference evidence="2" key="1">
    <citation type="submission" date="2016-10" db="EMBL/GenBank/DDBJ databases">
        <title>Comparative genomics uncovers the prolific and rare metabolic potential of the cyanobacterial genus Moorea.</title>
        <authorList>
            <person name="Leao T."/>
            <person name="Castelao G."/>
            <person name="Korobeynikov A."/>
            <person name="Monroe E.A."/>
            <person name="Podell S."/>
            <person name="Glukhov E."/>
            <person name="Allen E."/>
            <person name="Gerwick W.H."/>
            <person name="Gerwick L."/>
        </authorList>
    </citation>
    <scope>NUCLEOTIDE SEQUENCE [LARGE SCALE GENOMIC DNA]</scope>
    <source>
        <strain evidence="2">JHB</strain>
    </source>
</reference>
<evidence type="ECO:0000313" key="1">
    <source>
        <dbReference type="EMBL" id="AOY82018.1"/>
    </source>
</evidence>